<feature type="domain" description="Pentatricopeptide repeat-containing protein-mitochondrial" evidence="2">
    <location>
        <begin position="286"/>
        <end position="416"/>
    </location>
</feature>
<dbReference type="Proteomes" id="UP000187429">
    <property type="component" value="Unassembled WGS sequence"/>
</dbReference>
<dbReference type="InterPro" id="IPR011990">
    <property type="entry name" value="TPR-like_helical_dom_sf"/>
</dbReference>
<name>A0A1R1YND0_9FUNG</name>
<protein>
    <submittedName>
        <fullName evidence="3">Pentatricopeptide repeat-containing protein</fullName>
    </submittedName>
</protein>
<reference evidence="4" key="1">
    <citation type="submission" date="2017-01" db="EMBL/GenBank/DDBJ databases">
        <authorList>
            <person name="Wang Y."/>
            <person name="White M."/>
            <person name="Kvist S."/>
            <person name="Moncalvo J.-M."/>
        </authorList>
    </citation>
    <scope>NUCLEOTIDE SEQUENCE [LARGE SCALE GENOMIC DNA]</scope>
    <source>
        <strain evidence="4">ID-206-W2</strain>
    </source>
</reference>
<gene>
    <name evidence="3" type="ORF">AYI69_g2120</name>
</gene>
<evidence type="ECO:0000313" key="3">
    <source>
        <dbReference type="EMBL" id="OMJ28408.1"/>
    </source>
</evidence>
<dbReference type="InterPro" id="IPR050667">
    <property type="entry name" value="PPR-containing_protein"/>
</dbReference>
<sequence>MSLLLAAQISSQDLNGALKTVFMLNNNDINPAVGSLISLAKLAQYKKRKSVIFDIINLMETTKEPFNQEIHEILIMSLLEVNENEHAYSIFKDLQGKGCLLSSETIHKILLSLISDDEVDLAFKLVLDSEKKNILLKPQSYLYLLRKAGRKYMLAQYKKRKSVIFDIINLMETTKEPFNQEIHEILIMSLLEVNENEHAYSIFKDLQGKGCLLSSETIHKILLSLISDDEVDLAFKLVLDSEKKNILLKPQSYLYLLRKAGRKYMGDAVSFTWKKCVDIYQMNLFEGDCLLVLETAARSGNPSLAADALRVLDQIGFTMRDFYLDPLLEAFIRSKDIERTLETLHLMRLSGMAKEKSSLELLSIVLSESSAESKFTAEAFFEMMYKARDIYPLAVDTLVLNSLIKSYVLSKETRIAIEKTDIWFSLLGVKKNSDTYSILLNGCLLQKNTFAAKQIFDYMVNGSDNVDKIKPNKEAYEYMILISLTQSKYENSFIYLEAMKANGFIPSKHVYSSIVKKCEKHGDPRFAAVIEEMKLFGYPITFGFNRYSGKDYQIPTEN</sequence>
<dbReference type="Pfam" id="PF23276">
    <property type="entry name" value="TPR_24"/>
    <property type="match status" value="1"/>
</dbReference>
<keyword evidence="4" id="KW-1185">Reference proteome</keyword>
<dbReference type="PANTHER" id="PTHR47939">
    <property type="entry name" value="MEMBRANE-ASSOCIATED SALT-INDUCIBLE PROTEIN-LIKE"/>
    <property type="match status" value="1"/>
</dbReference>
<accession>A0A1R1YND0</accession>
<dbReference type="Gene3D" id="1.25.40.10">
    <property type="entry name" value="Tetratricopeptide repeat domain"/>
    <property type="match status" value="2"/>
</dbReference>
<evidence type="ECO:0000256" key="1">
    <source>
        <dbReference type="ARBA" id="ARBA00022737"/>
    </source>
</evidence>
<keyword evidence="1" id="KW-0677">Repeat</keyword>
<dbReference type="EMBL" id="LSSM01000604">
    <property type="protein sequence ID" value="OMJ28408.1"/>
    <property type="molecule type" value="Genomic_DNA"/>
</dbReference>
<dbReference type="PANTHER" id="PTHR47939:SF5">
    <property type="entry name" value="PENTACOTRIPEPTIDE-REPEAT REGION OF PRORP DOMAIN-CONTAINING PROTEIN"/>
    <property type="match status" value="1"/>
</dbReference>
<proteinExistence type="predicted"/>
<dbReference type="AlphaFoldDB" id="A0A1R1YND0"/>
<dbReference type="InterPro" id="IPR002885">
    <property type="entry name" value="PPR_rpt"/>
</dbReference>
<evidence type="ECO:0000313" key="4">
    <source>
        <dbReference type="Proteomes" id="UP000187429"/>
    </source>
</evidence>
<organism evidence="3 4">
    <name type="scientific">Smittium culicis</name>
    <dbReference type="NCBI Taxonomy" id="133412"/>
    <lineage>
        <taxon>Eukaryota</taxon>
        <taxon>Fungi</taxon>
        <taxon>Fungi incertae sedis</taxon>
        <taxon>Zoopagomycota</taxon>
        <taxon>Kickxellomycotina</taxon>
        <taxon>Harpellomycetes</taxon>
        <taxon>Harpellales</taxon>
        <taxon>Legeriomycetaceae</taxon>
        <taxon>Smittium</taxon>
    </lineage>
</organism>
<dbReference type="Pfam" id="PF13812">
    <property type="entry name" value="PPR_3"/>
    <property type="match status" value="1"/>
</dbReference>
<dbReference type="InterPro" id="IPR057027">
    <property type="entry name" value="TPR_mt"/>
</dbReference>
<dbReference type="OrthoDB" id="185373at2759"/>
<comment type="caution">
    <text evidence="3">The sequence shown here is derived from an EMBL/GenBank/DDBJ whole genome shotgun (WGS) entry which is preliminary data.</text>
</comment>
<evidence type="ECO:0000259" key="2">
    <source>
        <dbReference type="Pfam" id="PF23276"/>
    </source>
</evidence>